<feature type="region of interest" description="Disordered" evidence="1">
    <location>
        <begin position="973"/>
        <end position="1071"/>
    </location>
</feature>
<dbReference type="AlphaFoldDB" id="A0A8S0W5Z9"/>
<feature type="compositionally biased region" description="Low complexity" evidence="1">
    <location>
        <begin position="758"/>
        <end position="770"/>
    </location>
</feature>
<feature type="region of interest" description="Disordered" evidence="1">
    <location>
        <begin position="313"/>
        <end position="430"/>
    </location>
</feature>
<evidence type="ECO:0000313" key="3">
    <source>
        <dbReference type="Proteomes" id="UP000467700"/>
    </source>
</evidence>
<feature type="compositionally biased region" description="Polar residues" evidence="1">
    <location>
        <begin position="549"/>
        <end position="561"/>
    </location>
</feature>
<sequence length="1220" mass="129368">MAALRSPSTPSNISSQSKKGVFSSSSSSRRSSTSSGAIVNSSPHIPLGIGYSPGPINTPTTPAGSGIPAFRTLRSLLPFGPGKNATPISTSASPNTSRSPFSNFGSVRRSMTRERERKSSLSNDAMSPVIAIGPVPDESAIRRSVSLPRLEKPLPSEPLFEDSPNAFQHGSSALGSAFILRTPSPGPALSAELSTIIEADSSGVSKHGLLGVISQEPSSSSHSKQSSTSQTDYGTEDDDADNSALDLSTSHLADQVRHAMLESNVSPNTVKQWHDGDKEVVIIDADEHPEADTTFALESADPELLALLSPNAVSKPGATQSNQPSPTTPTFPSSSTSRLPRSRQSLSLLPRPRASNSPSPSPISRHFPTSTPSPTSTTATTSALATPKPSSAKDGSPATTAANGSDYSPTSSPAPSSPCLASASSSTPARRRTLGLARPARMFGHSASASLSQPRTNTFATPGKAGEESAQVSMMNGSRLATRTLRQVMLGGSTRKSPKNDESSSPSLEAARPRGSLDSRRLPSNANDIGLGRPSLEVRRGASFDSRRPSTAYNSRSSTSPERTDRTTPEADSSPSPEATHQEAHFRPSLDSSRPSFDSSHRPGSSTRLREKERHNTPSLRVIDASGDSTNRSVSPIPRGPPPNRIRKRSMSVQERFGKGRYPGAVAEQGIARPGSSLSVHGGRASRGGLGVDGGATPNEFGSGGSGPKLEWLGPRTAKAFRAAGLLDFDREKEKERDNSGEAFERSRERGGSISGMLAPSPLGASVSSGSVSSALNRFASLRSASEYNPTPSRAHSRMAFSDVGGGSGRRGSGTFSAYGSSSAYGGMSTYGQPGLMESPTFTVSSSSRDRDTPKSSTSTAPTSVSESFGYLGRDRVERERERERDEFRELKEKHATEMAALLGALSDSQRTARVLREENAELRERLDRFAGVVQQNNELHQACGEMQQECSDLRRQCVDLRRELAAVKTFKSPSGLVPSWSGNSTSSGFRTPLPRPGNSSPLANDVTPRYDEEEYNDTMIIHDDLDDRSQDTPRRQTDRQDHEHDAGPLDAINPSSSSTPSLKRRLSGASSVFPIPPANMTMLLHDDAASQLGDSNRSSADHSQYPFFVPPLSYPSSSTKPIPTSKANTNSHVRSLSRSPPANYQSFAASGGHKANKSIASAVSISPTTANFSMVTGSPGSLSLRPEHELLLGDMESLDLGVRGLDLEADLVRANSDEW</sequence>
<feature type="compositionally biased region" description="Gly residues" evidence="1">
    <location>
        <begin position="685"/>
        <end position="694"/>
    </location>
</feature>
<feature type="compositionally biased region" description="Low complexity" evidence="1">
    <location>
        <begin position="589"/>
        <end position="598"/>
    </location>
</feature>
<feature type="compositionally biased region" description="Polar residues" evidence="1">
    <location>
        <begin position="981"/>
        <end position="990"/>
    </location>
</feature>
<feature type="compositionally biased region" description="Polar residues" evidence="1">
    <location>
        <begin position="570"/>
        <end position="579"/>
    </location>
</feature>
<dbReference type="OrthoDB" id="3216045at2759"/>
<reference evidence="2 3" key="1">
    <citation type="submission" date="2020-01" db="EMBL/GenBank/DDBJ databases">
        <authorList>
            <person name="Gupta K D."/>
        </authorList>
    </citation>
    <scope>NUCLEOTIDE SEQUENCE [LARGE SCALE GENOMIC DNA]</scope>
</reference>
<feature type="compositionally biased region" description="Polar residues" evidence="1">
    <location>
        <begin position="397"/>
        <end position="407"/>
    </location>
</feature>
<accession>A0A8S0W5Z9</accession>
<organism evidence="2 3">
    <name type="scientific">Cyclocybe aegerita</name>
    <name type="common">Black poplar mushroom</name>
    <name type="synonym">Agrocybe aegerita</name>
    <dbReference type="NCBI Taxonomy" id="1973307"/>
    <lineage>
        <taxon>Eukaryota</taxon>
        <taxon>Fungi</taxon>
        <taxon>Dikarya</taxon>
        <taxon>Basidiomycota</taxon>
        <taxon>Agaricomycotina</taxon>
        <taxon>Agaricomycetes</taxon>
        <taxon>Agaricomycetidae</taxon>
        <taxon>Agaricales</taxon>
        <taxon>Agaricineae</taxon>
        <taxon>Bolbitiaceae</taxon>
        <taxon>Cyclocybe</taxon>
    </lineage>
</organism>
<proteinExistence type="predicted"/>
<comment type="caution">
    <text evidence="2">The sequence shown here is derived from an EMBL/GenBank/DDBJ whole genome shotgun (WGS) entry which is preliminary data.</text>
</comment>
<feature type="region of interest" description="Disordered" evidence="1">
    <location>
        <begin position="729"/>
        <end position="770"/>
    </location>
</feature>
<feature type="compositionally biased region" description="Low complexity" evidence="1">
    <location>
        <begin position="1"/>
        <end position="36"/>
    </location>
</feature>
<evidence type="ECO:0000256" key="1">
    <source>
        <dbReference type="SAM" id="MobiDB-lite"/>
    </source>
</evidence>
<feature type="compositionally biased region" description="Low complexity" evidence="1">
    <location>
        <begin position="324"/>
        <end position="392"/>
    </location>
</feature>
<feature type="compositionally biased region" description="Basic and acidic residues" evidence="1">
    <location>
        <begin position="729"/>
        <end position="751"/>
    </location>
</feature>
<feature type="compositionally biased region" description="Basic and acidic residues" evidence="1">
    <location>
        <begin position="511"/>
        <end position="521"/>
    </location>
</feature>
<feature type="region of interest" description="Disordered" evidence="1">
    <location>
        <begin position="785"/>
        <end position="810"/>
    </location>
</feature>
<feature type="region of interest" description="Disordered" evidence="1">
    <location>
        <begin position="1"/>
        <end position="131"/>
    </location>
</feature>
<feature type="compositionally biased region" description="Low complexity" evidence="1">
    <location>
        <begin position="855"/>
        <end position="868"/>
    </location>
</feature>
<feature type="region of interest" description="Disordered" evidence="1">
    <location>
        <begin position="1117"/>
        <end position="1141"/>
    </location>
</feature>
<keyword evidence="3" id="KW-1185">Reference proteome</keyword>
<dbReference type="Proteomes" id="UP000467700">
    <property type="component" value="Unassembled WGS sequence"/>
</dbReference>
<feature type="compositionally biased region" description="Polar residues" evidence="1">
    <location>
        <begin position="447"/>
        <end position="460"/>
    </location>
</feature>
<feature type="compositionally biased region" description="Basic and acidic residues" evidence="1">
    <location>
        <begin position="1021"/>
        <end position="1048"/>
    </location>
</feature>
<protein>
    <submittedName>
        <fullName evidence="2">Uncharacterized protein</fullName>
    </submittedName>
</protein>
<feature type="compositionally biased region" description="Low complexity" evidence="1">
    <location>
        <begin position="214"/>
        <end position="230"/>
    </location>
</feature>
<feature type="compositionally biased region" description="Polar residues" evidence="1">
    <location>
        <begin position="1128"/>
        <end position="1141"/>
    </location>
</feature>
<feature type="region of interest" description="Disordered" evidence="1">
    <location>
        <begin position="836"/>
        <end position="883"/>
    </location>
</feature>
<feature type="compositionally biased region" description="Polar residues" evidence="1">
    <location>
        <begin position="785"/>
        <end position="794"/>
    </location>
</feature>
<feature type="region of interest" description="Disordered" evidence="1">
    <location>
        <begin position="214"/>
        <end position="245"/>
    </location>
</feature>
<feature type="compositionally biased region" description="Low complexity" evidence="1">
    <location>
        <begin position="408"/>
        <end position="428"/>
    </location>
</feature>
<feature type="compositionally biased region" description="Basic and acidic residues" evidence="1">
    <location>
        <begin position="873"/>
        <end position="883"/>
    </location>
</feature>
<feature type="region of interest" description="Disordered" evidence="1">
    <location>
        <begin position="444"/>
        <end position="470"/>
    </location>
</feature>
<dbReference type="EMBL" id="CACVBS010000042">
    <property type="protein sequence ID" value="CAA7263974.1"/>
    <property type="molecule type" value="Genomic_DNA"/>
</dbReference>
<name>A0A8S0W5Z9_CYCAE</name>
<gene>
    <name evidence="2" type="ORF">AAE3_LOCUS6128</name>
</gene>
<feature type="compositionally biased region" description="Polar residues" evidence="1">
    <location>
        <begin position="86"/>
        <end position="105"/>
    </location>
</feature>
<feature type="compositionally biased region" description="Low complexity" evidence="1">
    <location>
        <begin position="1117"/>
        <end position="1127"/>
    </location>
</feature>
<feature type="region of interest" description="Disordered" evidence="1">
    <location>
        <begin position="491"/>
        <end position="712"/>
    </location>
</feature>
<evidence type="ECO:0000313" key="2">
    <source>
        <dbReference type="EMBL" id="CAA7263974.1"/>
    </source>
</evidence>
<feature type="compositionally biased region" description="Basic and acidic residues" evidence="1">
    <location>
        <begin position="536"/>
        <end position="548"/>
    </location>
</feature>